<comment type="subcellular location">
    <subcellularLocation>
        <location evidence="1">Cell membrane</location>
        <topology evidence="1">Multi-pass membrane protein</topology>
    </subcellularLocation>
</comment>
<organism evidence="21 22">
    <name type="scientific">Dimorphilus gyrociliatus</name>
    <dbReference type="NCBI Taxonomy" id="2664684"/>
    <lineage>
        <taxon>Eukaryota</taxon>
        <taxon>Metazoa</taxon>
        <taxon>Spiralia</taxon>
        <taxon>Lophotrochozoa</taxon>
        <taxon>Annelida</taxon>
        <taxon>Polychaeta</taxon>
        <taxon>Polychaeta incertae sedis</taxon>
        <taxon>Dinophilidae</taxon>
        <taxon>Dimorphilus</taxon>
    </lineage>
</organism>
<proteinExistence type="predicted"/>
<evidence type="ECO:0000259" key="20">
    <source>
        <dbReference type="PROSITE" id="PS51201"/>
    </source>
</evidence>
<keyword evidence="6" id="KW-0479">Metal-binding</keyword>
<feature type="compositionally biased region" description="Basic residues" evidence="18">
    <location>
        <begin position="367"/>
        <end position="382"/>
    </location>
</feature>
<evidence type="ECO:0000256" key="5">
    <source>
        <dbReference type="ARBA" id="ARBA00022692"/>
    </source>
</evidence>
<dbReference type="InterPro" id="IPR047871">
    <property type="entry name" value="K_chnl_Slo-like"/>
</dbReference>
<dbReference type="InterPro" id="IPR003929">
    <property type="entry name" value="K_chnl_BK_asu"/>
</dbReference>
<keyword evidence="12 19" id="KW-1133">Transmembrane helix</keyword>
<keyword evidence="15" id="KW-0407">Ion channel</keyword>
<keyword evidence="5 19" id="KW-0812">Transmembrane</keyword>
<dbReference type="PROSITE" id="PS51201">
    <property type="entry name" value="RCK_N"/>
    <property type="match status" value="1"/>
</dbReference>
<dbReference type="Proteomes" id="UP000549394">
    <property type="component" value="Unassembled WGS sequence"/>
</dbReference>
<dbReference type="PRINTS" id="PR00169">
    <property type="entry name" value="KCHANNEL"/>
</dbReference>
<evidence type="ECO:0000256" key="12">
    <source>
        <dbReference type="ARBA" id="ARBA00022989"/>
    </source>
</evidence>
<dbReference type="Pfam" id="PF03493">
    <property type="entry name" value="BK_channel_a"/>
    <property type="match status" value="1"/>
</dbReference>
<evidence type="ECO:0000256" key="4">
    <source>
        <dbReference type="ARBA" id="ARBA00022538"/>
    </source>
</evidence>
<keyword evidence="8" id="KW-0106">Calcium</keyword>
<evidence type="ECO:0000256" key="9">
    <source>
        <dbReference type="ARBA" id="ARBA00022842"/>
    </source>
</evidence>
<dbReference type="GO" id="GO:0045211">
    <property type="term" value="C:postsynaptic membrane"/>
    <property type="evidence" value="ECO:0007669"/>
    <property type="project" value="TreeGrafter"/>
</dbReference>
<evidence type="ECO:0000256" key="2">
    <source>
        <dbReference type="ARBA" id="ARBA00022448"/>
    </source>
</evidence>
<dbReference type="Pfam" id="PF21014">
    <property type="entry name" value="Slowpoke_C"/>
    <property type="match status" value="1"/>
</dbReference>
<feature type="region of interest" description="Disordered" evidence="18">
    <location>
        <begin position="367"/>
        <end position="397"/>
    </location>
</feature>
<feature type="transmembrane region" description="Helical" evidence="19">
    <location>
        <begin position="127"/>
        <end position="143"/>
    </location>
</feature>
<keyword evidence="2" id="KW-0813">Transport</keyword>
<evidence type="ECO:0000256" key="7">
    <source>
        <dbReference type="ARBA" id="ARBA00022826"/>
    </source>
</evidence>
<dbReference type="PANTHER" id="PTHR10027">
    <property type="entry name" value="CALCIUM-ACTIVATED POTASSIUM CHANNEL ALPHA CHAIN"/>
    <property type="match status" value="1"/>
</dbReference>
<evidence type="ECO:0000256" key="19">
    <source>
        <dbReference type="SAM" id="Phobius"/>
    </source>
</evidence>
<dbReference type="Gene3D" id="3.40.50.720">
    <property type="entry name" value="NAD(P)-binding Rossmann-like Domain"/>
    <property type="match status" value="1"/>
</dbReference>
<evidence type="ECO:0000256" key="16">
    <source>
        <dbReference type="ARBA" id="ARBA00029579"/>
    </source>
</evidence>
<evidence type="ECO:0000256" key="13">
    <source>
        <dbReference type="ARBA" id="ARBA00023065"/>
    </source>
</evidence>
<dbReference type="InterPro" id="IPR013099">
    <property type="entry name" value="K_chnl_dom"/>
</dbReference>
<gene>
    <name evidence="21" type="ORF">DGYR_LOCUS12909</name>
</gene>
<evidence type="ECO:0000256" key="3">
    <source>
        <dbReference type="ARBA" id="ARBA00022475"/>
    </source>
</evidence>
<dbReference type="Gene3D" id="1.10.287.70">
    <property type="match status" value="1"/>
</dbReference>
<comment type="caution">
    <text evidence="21">The sequence shown here is derived from an EMBL/GenBank/DDBJ whole genome shotgun (WGS) entry which is preliminary data.</text>
</comment>
<evidence type="ECO:0000256" key="18">
    <source>
        <dbReference type="SAM" id="MobiDB-lite"/>
    </source>
</evidence>
<evidence type="ECO:0000313" key="21">
    <source>
        <dbReference type="EMBL" id="CAD5125555.1"/>
    </source>
</evidence>
<dbReference type="InterPro" id="IPR036291">
    <property type="entry name" value="NAD(P)-bd_dom_sf"/>
</dbReference>
<dbReference type="OrthoDB" id="10035564at2759"/>
<evidence type="ECO:0000313" key="22">
    <source>
        <dbReference type="Proteomes" id="UP000549394"/>
    </source>
</evidence>
<dbReference type="Pfam" id="PF07885">
    <property type="entry name" value="Ion_trans_2"/>
    <property type="match status" value="1"/>
</dbReference>
<protein>
    <recommendedName>
        <fullName evidence="16">BK channel</fullName>
    </recommendedName>
</protein>
<dbReference type="InterPro" id="IPR003148">
    <property type="entry name" value="RCK_N"/>
</dbReference>
<evidence type="ECO:0000256" key="15">
    <source>
        <dbReference type="ARBA" id="ARBA00023303"/>
    </source>
</evidence>
<dbReference type="GO" id="GO:0034702">
    <property type="term" value="C:monoatomic ion channel complex"/>
    <property type="evidence" value="ECO:0007669"/>
    <property type="project" value="UniProtKB-KW"/>
</dbReference>
<dbReference type="SUPFAM" id="SSF51735">
    <property type="entry name" value="NAD(P)-binding Rossmann-fold domains"/>
    <property type="match status" value="1"/>
</dbReference>
<keyword evidence="22" id="KW-1185">Reference proteome</keyword>
<feature type="compositionally biased region" description="Polar residues" evidence="18">
    <location>
        <begin position="383"/>
        <end position="397"/>
    </location>
</feature>
<dbReference type="Pfam" id="PF22614">
    <property type="entry name" value="Slo-like_RCK"/>
    <property type="match status" value="1"/>
</dbReference>
<accession>A0A7I8WBM4</accession>
<keyword evidence="3" id="KW-1003">Cell membrane</keyword>
<keyword evidence="11" id="KW-0630">Potassium</keyword>
<dbReference type="PANTHER" id="PTHR10027:SF33">
    <property type="entry name" value="CALCIUM-ACTIVATED POTASSIUM CHANNEL SUBUNIT ALPHA-1-RELATED"/>
    <property type="match status" value="1"/>
</dbReference>
<dbReference type="InterPro" id="IPR048735">
    <property type="entry name" value="Slowpoke-like_C"/>
</dbReference>
<dbReference type="FunFam" id="3.40.50.720:FF:000005">
    <property type="entry name" value="calcium-activated potassium channel subunit alpha-1 isoform X6"/>
    <property type="match status" value="1"/>
</dbReference>
<keyword evidence="4" id="KW-0633">Potassium transport</keyword>
<feature type="transmembrane region" description="Helical" evidence="19">
    <location>
        <begin position="149"/>
        <end position="166"/>
    </location>
</feature>
<evidence type="ECO:0000256" key="6">
    <source>
        <dbReference type="ARBA" id="ARBA00022723"/>
    </source>
</evidence>
<evidence type="ECO:0000256" key="10">
    <source>
        <dbReference type="ARBA" id="ARBA00022882"/>
    </source>
</evidence>
<dbReference type="AlphaFoldDB" id="A0A7I8WBM4"/>
<evidence type="ECO:0000256" key="8">
    <source>
        <dbReference type="ARBA" id="ARBA00022837"/>
    </source>
</evidence>
<dbReference type="GO" id="GO:0046872">
    <property type="term" value="F:metal ion binding"/>
    <property type="evidence" value="ECO:0007669"/>
    <property type="project" value="UniProtKB-KW"/>
</dbReference>
<evidence type="ECO:0000256" key="14">
    <source>
        <dbReference type="ARBA" id="ARBA00023136"/>
    </source>
</evidence>
<keyword evidence="7" id="KW-0631">Potassium channel</keyword>
<keyword evidence="14 19" id="KW-0472">Membrane</keyword>
<name>A0A7I8WBM4_9ANNE</name>
<evidence type="ECO:0000256" key="1">
    <source>
        <dbReference type="ARBA" id="ARBA00004651"/>
    </source>
</evidence>
<keyword evidence="13" id="KW-0406">Ion transport</keyword>
<dbReference type="SUPFAM" id="SSF81324">
    <property type="entry name" value="Voltage-gated potassium channels"/>
    <property type="match status" value="1"/>
</dbReference>
<keyword evidence="10" id="KW-0851">Voltage-gated channel</keyword>
<evidence type="ECO:0000256" key="17">
    <source>
        <dbReference type="ARBA" id="ARBA00034430"/>
    </source>
</evidence>
<dbReference type="GO" id="GO:0060072">
    <property type="term" value="F:large conductance calcium-activated potassium channel activity"/>
    <property type="evidence" value="ECO:0007669"/>
    <property type="project" value="TreeGrafter"/>
</dbReference>
<feature type="transmembrane region" description="Helical" evidence="19">
    <location>
        <begin position="88"/>
        <end position="106"/>
    </location>
</feature>
<evidence type="ECO:0000256" key="11">
    <source>
        <dbReference type="ARBA" id="ARBA00022958"/>
    </source>
</evidence>
<keyword evidence="9" id="KW-0460">Magnesium</keyword>
<reference evidence="21 22" key="1">
    <citation type="submission" date="2020-08" db="EMBL/GenBank/DDBJ databases">
        <authorList>
            <person name="Hejnol A."/>
        </authorList>
    </citation>
    <scope>NUCLEOTIDE SEQUENCE [LARGE SCALE GENOMIC DNA]</scope>
</reference>
<dbReference type="PRINTS" id="PR01449">
    <property type="entry name" value="BKCHANNELA"/>
</dbReference>
<dbReference type="FunFam" id="1.10.287.70:FF:000015">
    <property type="entry name" value="Calcium-activated potassium channel subunit alpha-1 isoform X7"/>
    <property type="match status" value="1"/>
</dbReference>
<dbReference type="EMBL" id="CAJFCJ010000027">
    <property type="protein sequence ID" value="CAD5125555.1"/>
    <property type="molecule type" value="Genomic_DNA"/>
</dbReference>
<comment type="catalytic activity">
    <reaction evidence="17">
        <text>K(+)(in) = K(+)(out)</text>
        <dbReference type="Rhea" id="RHEA:29463"/>
        <dbReference type="ChEBI" id="CHEBI:29103"/>
    </reaction>
</comment>
<sequence>MRAQLVISGQTVKGRILFVAADCKWAFWLKLHSIIDICTIPPMFLSIYLNRQWLGLRFMRALWIMTVPKILKYMNILHSSNAIHRAQLVGYLVGVWLASAGFVHLVETSGDPFKDWKNRQQLSYWDCLYFLVITMSTVGYGDVTCTTDIGKLFIMVFIIGSIYLFARNIDVIVQIVGKTGMYSGQYRKPAGVGHIVIVGSLTYYSVKNFVSEFFLKDWQSRNITLIFLDREKPDLRTNALFKKYFTNVKFFIGTPMNSNDLERVKLKEADAFLALANPQAVDRDEEDASNILRVIAAKNFHPEIRVIVQLLSYENKAYLINLAPWNEYDQIICEDEVKLGFLAQSCLAPGFSTLIANLFVLKKSKKQRSNHVKEKKRVRSHSSHISPNPRHSQTNKKILSKQKRIEVSAISDVCDDDIPSDIYDFTGLFHWCEEVPFEKALWKRSNLNFRDIKGHIVVCVFGDKTVEDMILADKETIICTLGIKSMKFYKWADLWKTKGNDLHMTGIRESIASLESTQTNESDISEDIDSNDTDLETKLTRIFILERFKSTEDKKDIQNKKSIHQLEFSGSHIPLITDLEYDSNVRFLDLDNFQDPNLPFRLSLPFACGSVFTSSLLDSLICATYFNPDAMNIIKILLTGAVKPELDQMMAEGIGIVKGADNIPLQSTRNRCRVNQIAMTEALLYSFIGQTYEKMFCSLLNNKFIICLGLYRKLNILDKCGSYERFVITNPPKSLTLHPNDLVYCLVPFEKSNDSFDFDTSEETVS</sequence>
<feature type="domain" description="RCK N-terminal" evidence="20">
    <location>
        <begin position="192"/>
        <end position="332"/>
    </location>
</feature>